<evidence type="ECO:0000259" key="3">
    <source>
        <dbReference type="Pfam" id="PF16746"/>
    </source>
</evidence>
<evidence type="ECO:0000256" key="2">
    <source>
        <dbReference type="ARBA" id="ARBA00022833"/>
    </source>
</evidence>
<dbReference type="SUPFAM" id="SSF103657">
    <property type="entry name" value="BAR/IMD domain-like"/>
    <property type="match status" value="1"/>
</dbReference>
<evidence type="ECO:0000313" key="4">
    <source>
        <dbReference type="EMBL" id="THG13050.1"/>
    </source>
</evidence>
<protein>
    <recommendedName>
        <fullName evidence="3">BAR domain-containing protein</fullName>
    </recommendedName>
</protein>
<evidence type="ECO:0000313" key="5">
    <source>
        <dbReference type="Proteomes" id="UP000306102"/>
    </source>
</evidence>
<dbReference type="GO" id="GO:0005737">
    <property type="term" value="C:cytoplasm"/>
    <property type="evidence" value="ECO:0007669"/>
    <property type="project" value="InterPro"/>
</dbReference>
<sequence length="254" mass="29015">MQELNMHFEELVESALFRQQESKFAFAKLDDSPMFRQQMDNMSQVGYKLKLIVLDLALENYLDGLGEGYDRDIAFASALESFGGQNDPICASFGGPVMTKFAIALREIGTYKEVLRSQIFLQKCSSACVEAIYCQLKVELMLNDRLLQLVNVGLHDVKEARKRFDKANVIYDQCLLDSENHLVPQAREKYLSLRKSSRLDIAAAIEEIGALAKVEEKKRFEFLEVVSGAMDAHLHYFKQGYELLHQLEPYINQV</sequence>
<dbReference type="InterPro" id="IPR045258">
    <property type="entry name" value="ACAP1/2/3-like"/>
</dbReference>
<gene>
    <name evidence="4" type="ORF">TEA_012138</name>
</gene>
<comment type="caution">
    <text evidence="4">The sequence shown here is derived from an EMBL/GenBank/DDBJ whole genome shotgun (WGS) entry which is preliminary data.</text>
</comment>
<dbReference type="Proteomes" id="UP000306102">
    <property type="component" value="Unassembled WGS sequence"/>
</dbReference>
<dbReference type="InterPro" id="IPR027267">
    <property type="entry name" value="AH/BAR_dom_sf"/>
</dbReference>
<evidence type="ECO:0000256" key="1">
    <source>
        <dbReference type="ARBA" id="ARBA00022723"/>
    </source>
</evidence>
<dbReference type="EMBL" id="SDRB02006132">
    <property type="protein sequence ID" value="THG13050.1"/>
    <property type="molecule type" value="Genomic_DNA"/>
</dbReference>
<keyword evidence="1" id="KW-0479">Metal-binding</keyword>
<dbReference type="Pfam" id="PF16746">
    <property type="entry name" value="BAR_3"/>
    <property type="match status" value="1"/>
</dbReference>
<organism evidence="4 5">
    <name type="scientific">Camellia sinensis var. sinensis</name>
    <name type="common">China tea</name>
    <dbReference type="NCBI Taxonomy" id="542762"/>
    <lineage>
        <taxon>Eukaryota</taxon>
        <taxon>Viridiplantae</taxon>
        <taxon>Streptophyta</taxon>
        <taxon>Embryophyta</taxon>
        <taxon>Tracheophyta</taxon>
        <taxon>Spermatophyta</taxon>
        <taxon>Magnoliopsida</taxon>
        <taxon>eudicotyledons</taxon>
        <taxon>Gunneridae</taxon>
        <taxon>Pentapetalae</taxon>
        <taxon>asterids</taxon>
        <taxon>Ericales</taxon>
        <taxon>Theaceae</taxon>
        <taxon>Camellia</taxon>
    </lineage>
</organism>
<keyword evidence="2" id="KW-0862">Zinc</keyword>
<keyword evidence="5" id="KW-1185">Reference proteome</keyword>
<dbReference type="STRING" id="542762.A0A4S4EA59"/>
<dbReference type="GO" id="GO:0046872">
    <property type="term" value="F:metal ion binding"/>
    <property type="evidence" value="ECO:0007669"/>
    <property type="project" value="UniProtKB-KW"/>
</dbReference>
<accession>A0A4S4EA59</accession>
<proteinExistence type="predicted"/>
<feature type="domain" description="BAR" evidence="3">
    <location>
        <begin position="141"/>
        <end position="253"/>
    </location>
</feature>
<dbReference type="AlphaFoldDB" id="A0A4S4EA59"/>
<name>A0A4S4EA59_CAMSN</name>
<dbReference type="InterPro" id="IPR004148">
    <property type="entry name" value="BAR_dom"/>
</dbReference>
<dbReference type="PANTHER" id="PTHR23180:SF405">
    <property type="entry name" value="ADP-RIBOSYLATION FACTOR GTPASE-ACTIVATING PROTEIN AGD1"/>
    <property type="match status" value="1"/>
</dbReference>
<reference evidence="4 5" key="1">
    <citation type="journal article" date="2018" name="Proc. Natl. Acad. Sci. U.S.A.">
        <title>Draft genome sequence of Camellia sinensis var. sinensis provides insights into the evolution of the tea genome and tea quality.</title>
        <authorList>
            <person name="Wei C."/>
            <person name="Yang H."/>
            <person name="Wang S."/>
            <person name="Zhao J."/>
            <person name="Liu C."/>
            <person name="Gao L."/>
            <person name="Xia E."/>
            <person name="Lu Y."/>
            <person name="Tai Y."/>
            <person name="She G."/>
            <person name="Sun J."/>
            <person name="Cao H."/>
            <person name="Tong W."/>
            <person name="Gao Q."/>
            <person name="Li Y."/>
            <person name="Deng W."/>
            <person name="Jiang X."/>
            <person name="Wang W."/>
            <person name="Chen Q."/>
            <person name="Zhang S."/>
            <person name="Li H."/>
            <person name="Wu J."/>
            <person name="Wang P."/>
            <person name="Li P."/>
            <person name="Shi C."/>
            <person name="Zheng F."/>
            <person name="Jian J."/>
            <person name="Huang B."/>
            <person name="Shan D."/>
            <person name="Shi M."/>
            <person name="Fang C."/>
            <person name="Yue Y."/>
            <person name="Li F."/>
            <person name="Li D."/>
            <person name="Wei S."/>
            <person name="Han B."/>
            <person name="Jiang C."/>
            <person name="Yin Y."/>
            <person name="Xia T."/>
            <person name="Zhang Z."/>
            <person name="Bennetzen J.L."/>
            <person name="Zhao S."/>
            <person name="Wan X."/>
        </authorList>
    </citation>
    <scope>NUCLEOTIDE SEQUENCE [LARGE SCALE GENOMIC DNA]</scope>
    <source>
        <strain evidence="5">cv. Shuchazao</strain>
        <tissue evidence="4">Leaf</tissue>
    </source>
</reference>
<dbReference type="Gene3D" id="1.20.1270.60">
    <property type="entry name" value="Arfaptin homology (AH) domain/BAR domain"/>
    <property type="match status" value="1"/>
</dbReference>
<dbReference type="PANTHER" id="PTHR23180">
    <property type="entry name" value="CENTAURIN/ARF"/>
    <property type="match status" value="1"/>
</dbReference>
<dbReference type="GO" id="GO:0005096">
    <property type="term" value="F:GTPase activator activity"/>
    <property type="evidence" value="ECO:0007669"/>
    <property type="project" value="InterPro"/>
</dbReference>